<organism evidence="9 10">
    <name type="scientific">Gottfriedia endophytica</name>
    <dbReference type="NCBI Taxonomy" id="2820819"/>
    <lineage>
        <taxon>Bacteria</taxon>
        <taxon>Bacillati</taxon>
        <taxon>Bacillota</taxon>
        <taxon>Bacilli</taxon>
        <taxon>Bacillales</taxon>
        <taxon>Bacillaceae</taxon>
        <taxon>Gottfriedia</taxon>
    </lineage>
</organism>
<gene>
    <name evidence="9" type="ORF">J5Y03_04745</name>
</gene>
<dbReference type="AlphaFoldDB" id="A0A940NPG6"/>
<feature type="transmembrane region" description="Helical" evidence="7">
    <location>
        <begin position="316"/>
        <end position="337"/>
    </location>
</feature>
<keyword evidence="4 7" id="KW-0812">Transmembrane</keyword>
<dbReference type="PANTHER" id="PTHR30012">
    <property type="entry name" value="GENERAL SECRETION PATHWAY PROTEIN"/>
    <property type="match status" value="1"/>
</dbReference>
<dbReference type="Pfam" id="PF00482">
    <property type="entry name" value="T2SSF"/>
    <property type="match status" value="2"/>
</dbReference>
<dbReference type="InterPro" id="IPR018076">
    <property type="entry name" value="T2SS_GspF_dom"/>
</dbReference>
<feature type="transmembrane region" description="Helical" evidence="7">
    <location>
        <begin position="110"/>
        <end position="128"/>
    </location>
</feature>
<reference evidence="9" key="1">
    <citation type="submission" date="2021-04" db="EMBL/GenBank/DDBJ databases">
        <title>Genome seq and assembly of Bacillus sp.</title>
        <authorList>
            <person name="Chhetri G."/>
        </authorList>
    </citation>
    <scope>NUCLEOTIDE SEQUENCE</scope>
    <source>
        <strain evidence="9">RG28</strain>
    </source>
</reference>
<comment type="subcellular location">
    <subcellularLocation>
        <location evidence="1">Cell membrane</location>
        <topology evidence="1">Multi-pass membrane protein</topology>
    </subcellularLocation>
</comment>
<keyword evidence="10" id="KW-1185">Reference proteome</keyword>
<comment type="similarity">
    <text evidence="2">Belongs to the GSP F family.</text>
</comment>
<dbReference type="PANTHER" id="PTHR30012:SF0">
    <property type="entry name" value="TYPE II SECRETION SYSTEM PROTEIN F-RELATED"/>
    <property type="match status" value="1"/>
</dbReference>
<dbReference type="InterPro" id="IPR042094">
    <property type="entry name" value="T2SS_GspF_sf"/>
</dbReference>
<dbReference type="Gene3D" id="1.20.81.30">
    <property type="entry name" value="Type II secretion system (T2SS), domain F"/>
    <property type="match status" value="2"/>
</dbReference>
<evidence type="ECO:0000259" key="8">
    <source>
        <dbReference type="Pfam" id="PF00482"/>
    </source>
</evidence>
<dbReference type="InterPro" id="IPR047692">
    <property type="entry name" value="T4P_ComGB"/>
</dbReference>
<protein>
    <submittedName>
        <fullName evidence="9">Type II secretion system F family protein</fullName>
    </submittedName>
</protein>
<keyword evidence="6 7" id="KW-0472">Membrane</keyword>
<sequence length="343" mass="39749">MTNKKWSLSEQATFLQSLGQLLEKGYPLIQGLEFASIHLSKHSRTLLNNKISLLKEGKPFIEMIKSLKFHQDVTLYMYYAEKHGDLSFALKEGSIILKKKLEHRQHVQKILAYPICLLLFLGCILYFFKQFIIPQYEILFTSFQTSQNAFALKYIKVISNAPQYIAFSLIALSVFIGVVYLLNRHRSPVQRMEVLIKIPLFSKFLRILNTYEFSMQLSSLLEAGLPLLEALKILQQNDIRTFLKEKSKIIYQHLLNGDSIQEVLQNDNCFEKELTLVITHGMQNSSLDNELKEYSKLLVNYIEEYLKKSLSILQPVLLCVIALLIISLYLSLLLPMFQIMNNI</sequence>
<evidence type="ECO:0000313" key="10">
    <source>
        <dbReference type="Proteomes" id="UP000682134"/>
    </source>
</evidence>
<dbReference type="PRINTS" id="PR00812">
    <property type="entry name" value="BCTERIALGSPF"/>
</dbReference>
<feature type="transmembrane region" description="Helical" evidence="7">
    <location>
        <begin position="164"/>
        <end position="182"/>
    </location>
</feature>
<dbReference type="GO" id="GO:0005886">
    <property type="term" value="C:plasma membrane"/>
    <property type="evidence" value="ECO:0007669"/>
    <property type="project" value="UniProtKB-SubCell"/>
</dbReference>
<accession>A0A940NPG6</accession>
<dbReference type="NCBIfam" id="NF041012">
    <property type="entry name" value="T4P_ComGB"/>
    <property type="match status" value="1"/>
</dbReference>
<evidence type="ECO:0000256" key="7">
    <source>
        <dbReference type="SAM" id="Phobius"/>
    </source>
</evidence>
<proteinExistence type="inferred from homology"/>
<comment type="caution">
    <text evidence="9">The sequence shown here is derived from an EMBL/GenBank/DDBJ whole genome shotgun (WGS) entry which is preliminary data.</text>
</comment>
<dbReference type="InterPro" id="IPR003004">
    <property type="entry name" value="GspF/PilC"/>
</dbReference>
<feature type="domain" description="Type II secretion system protein GspF" evidence="8">
    <location>
        <begin position="14"/>
        <end position="134"/>
    </location>
</feature>
<evidence type="ECO:0000256" key="3">
    <source>
        <dbReference type="ARBA" id="ARBA00022475"/>
    </source>
</evidence>
<evidence type="ECO:0000256" key="2">
    <source>
        <dbReference type="ARBA" id="ARBA00005745"/>
    </source>
</evidence>
<name>A0A940NPG6_9BACI</name>
<keyword evidence="3" id="KW-1003">Cell membrane</keyword>
<dbReference type="EMBL" id="JAGIYQ010000002">
    <property type="protein sequence ID" value="MBP0724496.1"/>
    <property type="molecule type" value="Genomic_DNA"/>
</dbReference>
<keyword evidence="5 7" id="KW-1133">Transmembrane helix</keyword>
<evidence type="ECO:0000256" key="4">
    <source>
        <dbReference type="ARBA" id="ARBA00022692"/>
    </source>
</evidence>
<evidence type="ECO:0000256" key="6">
    <source>
        <dbReference type="ARBA" id="ARBA00023136"/>
    </source>
</evidence>
<dbReference type="RefSeq" id="WP_209403042.1">
    <property type="nucleotide sequence ID" value="NZ_JAGIYQ010000002.1"/>
</dbReference>
<evidence type="ECO:0000256" key="5">
    <source>
        <dbReference type="ARBA" id="ARBA00022989"/>
    </source>
</evidence>
<feature type="domain" description="Type II secretion system protein GspF" evidence="8">
    <location>
        <begin position="213"/>
        <end position="335"/>
    </location>
</feature>
<dbReference type="Proteomes" id="UP000682134">
    <property type="component" value="Unassembled WGS sequence"/>
</dbReference>
<evidence type="ECO:0000313" key="9">
    <source>
        <dbReference type="EMBL" id="MBP0724496.1"/>
    </source>
</evidence>
<evidence type="ECO:0000256" key="1">
    <source>
        <dbReference type="ARBA" id="ARBA00004651"/>
    </source>
</evidence>